<sequence length="65" mass="6889">MRKLRGWLDAEDQAPAGDVRLLRVLKVGEEFGEAAEAITEALGANSRKGTATPGRTSQRSCATSS</sequence>
<feature type="region of interest" description="Disordered" evidence="1">
    <location>
        <begin position="44"/>
        <end position="65"/>
    </location>
</feature>
<evidence type="ECO:0000313" key="2">
    <source>
        <dbReference type="EMBL" id="GAA4775864.1"/>
    </source>
</evidence>
<reference evidence="3" key="1">
    <citation type="journal article" date="2019" name="Int. J. Syst. Evol. Microbiol.">
        <title>The Global Catalogue of Microorganisms (GCM) 10K type strain sequencing project: providing services to taxonomists for standard genome sequencing and annotation.</title>
        <authorList>
            <consortium name="The Broad Institute Genomics Platform"/>
            <consortium name="The Broad Institute Genome Sequencing Center for Infectious Disease"/>
            <person name="Wu L."/>
            <person name="Ma J."/>
        </authorList>
    </citation>
    <scope>NUCLEOTIDE SEQUENCE [LARGE SCALE GENOMIC DNA]</scope>
    <source>
        <strain evidence="3">JCM 18324</strain>
    </source>
</reference>
<accession>A0ABP9A7J6</accession>
<feature type="compositionally biased region" description="Polar residues" evidence="1">
    <location>
        <begin position="47"/>
        <end position="65"/>
    </location>
</feature>
<dbReference type="Proteomes" id="UP001501147">
    <property type="component" value="Unassembled WGS sequence"/>
</dbReference>
<dbReference type="EMBL" id="BAABJV010000005">
    <property type="protein sequence ID" value="GAA4775864.1"/>
    <property type="molecule type" value="Genomic_DNA"/>
</dbReference>
<keyword evidence="3" id="KW-1185">Reference proteome</keyword>
<proteinExistence type="predicted"/>
<protein>
    <submittedName>
        <fullName evidence="2">Uncharacterized protein</fullName>
    </submittedName>
</protein>
<organism evidence="2 3">
    <name type="scientific">Streptomyces sanyensis</name>
    <dbReference type="NCBI Taxonomy" id="568869"/>
    <lineage>
        <taxon>Bacteria</taxon>
        <taxon>Bacillati</taxon>
        <taxon>Actinomycetota</taxon>
        <taxon>Actinomycetes</taxon>
        <taxon>Kitasatosporales</taxon>
        <taxon>Streptomycetaceae</taxon>
        <taxon>Streptomyces</taxon>
    </lineage>
</organism>
<evidence type="ECO:0000256" key="1">
    <source>
        <dbReference type="SAM" id="MobiDB-lite"/>
    </source>
</evidence>
<name>A0ABP9A7J6_9ACTN</name>
<comment type="caution">
    <text evidence="2">The sequence shown here is derived from an EMBL/GenBank/DDBJ whole genome shotgun (WGS) entry which is preliminary data.</text>
</comment>
<gene>
    <name evidence="2" type="ORF">GCM10023329_25640</name>
</gene>
<evidence type="ECO:0000313" key="3">
    <source>
        <dbReference type="Proteomes" id="UP001501147"/>
    </source>
</evidence>